<dbReference type="Gene3D" id="1.10.260.40">
    <property type="entry name" value="lambda repressor-like DNA-binding domains"/>
    <property type="match status" value="1"/>
</dbReference>
<protein>
    <submittedName>
        <fullName evidence="2">Helix-turn-helix domain-containing protein</fullName>
    </submittedName>
</protein>
<accession>A0ABW4UQE9</accession>
<keyword evidence="3" id="KW-1185">Reference proteome</keyword>
<feature type="domain" description="HTH cro/C1-type" evidence="1">
    <location>
        <begin position="8"/>
        <end position="64"/>
    </location>
</feature>
<evidence type="ECO:0000259" key="1">
    <source>
        <dbReference type="PROSITE" id="PS50943"/>
    </source>
</evidence>
<dbReference type="InterPro" id="IPR010982">
    <property type="entry name" value="Lambda_DNA-bd_dom_sf"/>
</dbReference>
<dbReference type="CDD" id="cd00093">
    <property type="entry name" value="HTH_XRE"/>
    <property type="match status" value="1"/>
</dbReference>
<evidence type="ECO:0000313" key="2">
    <source>
        <dbReference type="EMBL" id="MFD1989703.1"/>
    </source>
</evidence>
<dbReference type="Pfam" id="PF01381">
    <property type="entry name" value="HTH_3"/>
    <property type="match status" value="1"/>
</dbReference>
<organism evidence="2 3">
    <name type="scientific">Paenibacillus nicotianae</name>
    <dbReference type="NCBI Taxonomy" id="1526551"/>
    <lineage>
        <taxon>Bacteria</taxon>
        <taxon>Bacillati</taxon>
        <taxon>Bacillota</taxon>
        <taxon>Bacilli</taxon>
        <taxon>Bacillales</taxon>
        <taxon>Paenibacillaceae</taxon>
        <taxon>Paenibacillus</taxon>
    </lineage>
</organism>
<dbReference type="SMART" id="SM00530">
    <property type="entry name" value="HTH_XRE"/>
    <property type="match status" value="1"/>
</dbReference>
<dbReference type="InterPro" id="IPR001387">
    <property type="entry name" value="Cro/C1-type_HTH"/>
</dbReference>
<dbReference type="PROSITE" id="PS50943">
    <property type="entry name" value="HTH_CROC1"/>
    <property type="match status" value="1"/>
</dbReference>
<comment type="caution">
    <text evidence="2">The sequence shown here is derived from an EMBL/GenBank/DDBJ whole genome shotgun (WGS) entry which is preliminary data.</text>
</comment>
<evidence type="ECO:0000313" key="3">
    <source>
        <dbReference type="Proteomes" id="UP001597403"/>
    </source>
</evidence>
<dbReference type="RefSeq" id="WP_204823441.1">
    <property type="nucleotide sequence ID" value="NZ_JBHUGF010000010.1"/>
</dbReference>
<dbReference type="EMBL" id="JBHUGF010000010">
    <property type="protein sequence ID" value="MFD1989703.1"/>
    <property type="molecule type" value="Genomic_DNA"/>
</dbReference>
<sequence length="71" mass="8180">MRIIKINLKSLLKKHKLTQKQLEALSGVPQSRISKLCRDDRQEVNLLMLSKIANAMDITDISELLDFVDEE</sequence>
<name>A0ABW4UQE9_9BACL</name>
<dbReference type="SUPFAM" id="SSF47413">
    <property type="entry name" value="lambda repressor-like DNA-binding domains"/>
    <property type="match status" value="1"/>
</dbReference>
<gene>
    <name evidence="2" type="ORF">ACFSGI_07030</name>
</gene>
<reference evidence="3" key="1">
    <citation type="journal article" date="2019" name="Int. J. Syst. Evol. Microbiol.">
        <title>The Global Catalogue of Microorganisms (GCM) 10K type strain sequencing project: providing services to taxonomists for standard genome sequencing and annotation.</title>
        <authorList>
            <consortium name="The Broad Institute Genomics Platform"/>
            <consortium name="The Broad Institute Genome Sequencing Center for Infectious Disease"/>
            <person name="Wu L."/>
            <person name="Ma J."/>
        </authorList>
    </citation>
    <scope>NUCLEOTIDE SEQUENCE [LARGE SCALE GENOMIC DNA]</scope>
    <source>
        <strain evidence="3">CGMCC 1.15067</strain>
    </source>
</reference>
<proteinExistence type="predicted"/>
<dbReference type="Proteomes" id="UP001597403">
    <property type="component" value="Unassembled WGS sequence"/>
</dbReference>